<gene>
    <name evidence="3" type="ORF">Pa4123_01650</name>
</gene>
<dbReference type="Pfam" id="PF06223">
    <property type="entry name" value="Phage_tail_T"/>
    <property type="match status" value="1"/>
</dbReference>
<proteinExistence type="predicted"/>
<comment type="caution">
    <text evidence="3">The sequence shown here is derived from an EMBL/GenBank/DDBJ whole genome shotgun (WGS) entry which is preliminary data.</text>
</comment>
<dbReference type="EMBL" id="BSDI01000001">
    <property type="protein sequence ID" value="GLH94893.1"/>
    <property type="molecule type" value="Genomic_DNA"/>
</dbReference>
<feature type="domain" description="Minor tail T" evidence="2">
    <location>
        <begin position="1"/>
        <end position="72"/>
    </location>
</feature>
<sequence length="121" mass="13557">MAYERIAGPIGPERADMHSAIVASTVANAMRGKKGRPFKPADFLPKWDDPARWTAVDQTEQDHLRLVQQLNKAMGGRTRTRGGDADEHTGGPAGQDRRRQHRRRQGHQANRVEVREDVEPG</sequence>
<protein>
    <recommendedName>
        <fullName evidence="2">Minor tail T domain-containing protein</fullName>
    </recommendedName>
</protein>
<accession>A0ABQ5QKX6</accession>
<evidence type="ECO:0000313" key="3">
    <source>
        <dbReference type="EMBL" id="GLH94893.1"/>
    </source>
</evidence>
<keyword evidence="4" id="KW-1185">Reference proteome</keyword>
<reference evidence="3" key="1">
    <citation type="submission" date="2022-12" db="EMBL/GenBank/DDBJ databases">
        <title>New Phytohabitans aurantiacus sp. RD004123 nov., an actinomycete isolated from soil.</title>
        <authorList>
            <person name="Triningsih D.W."/>
            <person name="Harunari E."/>
            <person name="Igarashi Y."/>
        </authorList>
    </citation>
    <scope>NUCLEOTIDE SEQUENCE</scope>
    <source>
        <strain evidence="3">RD004123</strain>
    </source>
</reference>
<evidence type="ECO:0000313" key="4">
    <source>
        <dbReference type="Proteomes" id="UP001144280"/>
    </source>
</evidence>
<evidence type="ECO:0000256" key="1">
    <source>
        <dbReference type="SAM" id="MobiDB-lite"/>
    </source>
</evidence>
<feature type="region of interest" description="Disordered" evidence="1">
    <location>
        <begin position="72"/>
        <end position="121"/>
    </location>
</feature>
<organism evidence="3 4">
    <name type="scientific">Phytohabitans aurantiacus</name>
    <dbReference type="NCBI Taxonomy" id="3016789"/>
    <lineage>
        <taxon>Bacteria</taxon>
        <taxon>Bacillati</taxon>
        <taxon>Actinomycetota</taxon>
        <taxon>Actinomycetes</taxon>
        <taxon>Micromonosporales</taxon>
        <taxon>Micromonosporaceae</taxon>
    </lineage>
</organism>
<dbReference type="InterPro" id="IPR009350">
    <property type="entry name" value="Phage_tail_T"/>
</dbReference>
<dbReference type="Proteomes" id="UP001144280">
    <property type="component" value="Unassembled WGS sequence"/>
</dbReference>
<name>A0ABQ5QKX6_9ACTN</name>
<evidence type="ECO:0000259" key="2">
    <source>
        <dbReference type="Pfam" id="PF06223"/>
    </source>
</evidence>
<feature type="compositionally biased region" description="Basic and acidic residues" evidence="1">
    <location>
        <begin position="110"/>
        <end position="121"/>
    </location>
</feature>